<feature type="domain" description="Gliding motility-associated protein GldM first immunoglobulin-like" evidence="1">
    <location>
        <begin position="199"/>
        <end position="292"/>
    </location>
</feature>
<dbReference type="PROSITE" id="PS51257">
    <property type="entry name" value="PROKAR_LIPOPROTEIN"/>
    <property type="match status" value="1"/>
</dbReference>
<evidence type="ECO:0000313" key="3">
    <source>
        <dbReference type="Proteomes" id="UP001165367"/>
    </source>
</evidence>
<dbReference type="RefSeq" id="WP_237867932.1">
    <property type="nucleotide sequence ID" value="NZ_JAKLTR010000001.1"/>
</dbReference>
<accession>A0ABS9KK49</accession>
<evidence type="ECO:0000313" key="2">
    <source>
        <dbReference type="EMBL" id="MCG2612703.1"/>
    </source>
</evidence>
<evidence type="ECO:0000259" key="1">
    <source>
        <dbReference type="Pfam" id="PF21601"/>
    </source>
</evidence>
<protein>
    <recommendedName>
        <fullName evidence="1">Gliding motility-associated protein GldM first immunoglobulin-like domain-containing protein</fullName>
    </recommendedName>
</protein>
<dbReference type="Proteomes" id="UP001165367">
    <property type="component" value="Unassembled WGS sequence"/>
</dbReference>
<comment type="caution">
    <text evidence="2">The sequence shown here is derived from an EMBL/GenBank/DDBJ whole genome shotgun (WGS) entry which is preliminary data.</text>
</comment>
<reference evidence="2" key="1">
    <citation type="submission" date="2022-01" db="EMBL/GenBank/DDBJ databases">
        <authorList>
            <person name="Jo J.-H."/>
            <person name="Im W.-T."/>
        </authorList>
    </citation>
    <scope>NUCLEOTIDE SEQUENCE</scope>
    <source>
        <strain evidence="2">NA20</strain>
    </source>
</reference>
<gene>
    <name evidence="2" type="ORF">LZZ85_00365</name>
</gene>
<keyword evidence="3" id="KW-1185">Reference proteome</keyword>
<organism evidence="2 3">
    <name type="scientific">Terrimonas ginsenosidimutans</name>
    <dbReference type="NCBI Taxonomy" id="2908004"/>
    <lineage>
        <taxon>Bacteria</taxon>
        <taxon>Pseudomonadati</taxon>
        <taxon>Bacteroidota</taxon>
        <taxon>Chitinophagia</taxon>
        <taxon>Chitinophagales</taxon>
        <taxon>Chitinophagaceae</taxon>
        <taxon>Terrimonas</taxon>
    </lineage>
</organism>
<sequence>MQLRYTRRAVPIAFVCTIISLSSCKDQAQEQAFLASLDQTIAQSTLTSAYKMEYEVNRLEEKAADPCTQVKAEYWLPIARKVERLTNELSASILNLKEEQTNNAKKAASLHDSLRHRIHTYRDTVLGLHEQIKQYFADRFDGLDTVRSKQADLITQLRLLRTATSSQVPILLVQLRYAIMQTGDGIISFCGENVSCCGLRFDYYTAIIGQSANIVLPGQKLEITAGIGAFSIAASPKITINGKLCQLTEDGLVRFPLIAPGNAGKYKVPVRIDYVDPYGKPQTISKDLMYEVFDKK</sequence>
<dbReference type="EMBL" id="JAKLTR010000001">
    <property type="protein sequence ID" value="MCG2612703.1"/>
    <property type="molecule type" value="Genomic_DNA"/>
</dbReference>
<dbReference type="Pfam" id="PF21601">
    <property type="entry name" value="GldM_2nd"/>
    <property type="match status" value="1"/>
</dbReference>
<name>A0ABS9KK49_9BACT</name>
<proteinExistence type="predicted"/>
<dbReference type="InterPro" id="IPR048405">
    <property type="entry name" value="GldM_Ig-like-1"/>
</dbReference>